<dbReference type="Pfam" id="PF04629">
    <property type="entry name" value="ICA69"/>
    <property type="match status" value="1"/>
</dbReference>
<feature type="domain" description="Islet cell autoantigen Ica1 C-terminal" evidence="2">
    <location>
        <begin position="3"/>
        <end position="206"/>
    </location>
</feature>
<accession>A0ABD0M785</accession>
<gene>
    <name evidence="3" type="ORF">BaRGS_00001558</name>
</gene>
<proteinExistence type="predicted"/>
<protein>
    <recommendedName>
        <fullName evidence="2">Islet cell autoantigen Ica1 C-terminal domain-containing protein</fullName>
    </recommendedName>
</protein>
<comment type="caution">
    <text evidence="3">The sequence shown here is derived from an EMBL/GenBank/DDBJ whole genome shotgun (WGS) entry which is preliminary data.</text>
</comment>
<dbReference type="PANTHER" id="PTHR10164:SF4">
    <property type="entry name" value="GH23156P"/>
    <property type="match status" value="1"/>
</dbReference>
<keyword evidence="4" id="KW-1185">Reference proteome</keyword>
<dbReference type="Proteomes" id="UP001519460">
    <property type="component" value="Unassembled WGS sequence"/>
</dbReference>
<dbReference type="InterPro" id="IPR024114">
    <property type="entry name" value="Islet_autoAg_Ica1/Ica1-like"/>
</dbReference>
<dbReference type="SMART" id="SM01237">
    <property type="entry name" value="ICA69"/>
    <property type="match status" value="1"/>
</dbReference>
<dbReference type="InterPro" id="IPR006723">
    <property type="entry name" value="Islet_autoAg_Ica1_C"/>
</dbReference>
<reference evidence="3 4" key="1">
    <citation type="journal article" date="2023" name="Sci. Data">
        <title>Genome assembly of the Korean intertidal mud-creeper Batillaria attramentaria.</title>
        <authorList>
            <person name="Patra A.K."/>
            <person name="Ho P.T."/>
            <person name="Jun S."/>
            <person name="Lee S.J."/>
            <person name="Kim Y."/>
            <person name="Won Y.J."/>
        </authorList>
    </citation>
    <scope>NUCLEOTIDE SEQUENCE [LARGE SCALE GENOMIC DNA]</scope>
    <source>
        <strain evidence="3">Wonlab-2016</strain>
    </source>
</reference>
<organism evidence="3 4">
    <name type="scientific">Batillaria attramentaria</name>
    <dbReference type="NCBI Taxonomy" id="370345"/>
    <lineage>
        <taxon>Eukaryota</taxon>
        <taxon>Metazoa</taxon>
        <taxon>Spiralia</taxon>
        <taxon>Lophotrochozoa</taxon>
        <taxon>Mollusca</taxon>
        <taxon>Gastropoda</taxon>
        <taxon>Caenogastropoda</taxon>
        <taxon>Sorbeoconcha</taxon>
        <taxon>Cerithioidea</taxon>
        <taxon>Batillariidae</taxon>
        <taxon>Batillaria</taxon>
    </lineage>
</organism>
<feature type="region of interest" description="Disordered" evidence="1">
    <location>
        <begin position="134"/>
        <end position="206"/>
    </location>
</feature>
<dbReference type="PANTHER" id="PTHR10164">
    <property type="entry name" value="ISLET CELL AUTOANTIGEN 1"/>
    <property type="match status" value="1"/>
</dbReference>
<evidence type="ECO:0000313" key="4">
    <source>
        <dbReference type="Proteomes" id="UP001519460"/>
    </source>
</evidence>
<name>A0ABD0M785_9CAEN</name>
<evidence type="ECO:0000256" key="1">
    <source>
        <dbReference type="SAM" id="MobiDB-lite"/>
    </source>
</evidence>
<sequence>MTTQTVSIIVLHLLDTSPALKSQTFQFHSLSNSVFLPVSGAQDLLTGATEPDDADKDDLSLLNEILNAPSTGEDEFTQEWQAVFGGAPMNVTPDTVPAERDPSRQQAEFMPSSLMDTQLAGLTLGQGDSFPGAFGGALGASLPQEQSPKQPAAQGTTPPKSKSPSQQPPKKGQKTDMSAWFNLFADLDPLSNPDAIGRQSEDMTDA</sequence>
<evidence type="ECO:0000313" key="3">
    <source>
        <dbReference type="EMBL" id="KAK7507623.1"/>
    </source>
</evidence>
<dbReference type="EMBL" id="JACVVK020000004">
    <property type="protein sequence ID" value="KAK7507623.1"/>
    <property type="molecule type" value="Genomic_DNA"/>
</dbReference>
<dbReference type="AlphaFoldDB" id="A0ABD0M785"/>
<feature type="compositionally biased region" description="Low complexity" evidence="1">
    <location>
        <begin position="154"/>
        <end position="170"/>
    </location>
</feature>
<evidence type="ECO:0000259" key="2">
    <source>
        <dbReference type="SMART" id="SM01237"/>
    </source>
</evidence>